<feature type="domain" description="Phospholipase D C-terminal" evidence="3">
    <location>
        <begin position="11"/>
        <end position="79"/>
    </location>
</feature>
<evidence type="ECO:0000259" key="3">
    <source>
        <dbReference type="Pfam" id="PF12357"/>
    </source>
</evidence>
<evidence type="ECO:0000256" key="2">
    <source>
        <dbReference type="ARBA" id="ARBA00023098"/>
    </source>
</evidence>
<dbReference type="InterPro" id="IPR015679">
    <property type="entry name" value="PLipase_D_fam"/>
</dbReference>
<sequence>MGRTTVGAVEEEWFDRPESVECVRKVRTIGEENWRRFAGEVVLEMKGQLMKYPVDVDLMGRVGPLPWFAAFPDVGGNILDVDTVAVEYEYFLLEEAEAEASVGGRLLGVGSHSRETDCGNG</sequence>
<dbReference type="GO" id="GO:0009395">
    <property type="term" value="P:phospholipid catabolic process"/>
    <property type="evidence" value="ECO:0007669"/>
    <property type="project" value="TreeGrafter"/>
</dbReference>
<reference evidence="4 5" key="1">
    <citation type="submission" date="2024-04" db="EMBL/GenBank/DDBJ databases">
        <authorList>
            <person name="Fracassetti M."/>
        </authorList>
    </citation>
    <scope>NUCLEOTIDE SEQUENCE [LARGE SCALE GENOMIC DNA]</scope>
</reference>
<keyword evidence="1" id="KW-0677">Repeat</keyword>
<evidence type="ECO:0000313" key="4">
    <source>
        <dbReference type="EMBL" id="CAL1381883.1"/>
    </source>
</evidence>
<evidence type="ECO:0000256" key="1">
    <source>
        <dbReference type="ARBA" id="ARBA00022737"/>
    </source>
</evidence>
<keyword evidence="2" id="KW-0443">Lipid metabolism</keyword>
<organism evidence="4 5">
    <name type="scientific">Linum trigynum</name>
    <dbReference type="NCBI Taxonomy" id="586398"/>
    <lineage>
        <taxon>Eukaryota</taxon>
        <taxon>Viridiplantae</taxon>
        <taxon>Streptophyta</taxon>
        <taxon>Embryophyta</taxon>
        <taxon>Tracheophyta</taxon>
        <taxon>Spermatophyta</taxon>
        <taxon>Magnoliopsida</taxon>
        <taxon>eudicotyledons</taxon>
        <taxon>Gunneridae</taxon>
        <taxon>Pentapetalae</taxon>
        <taxon>rosids</taxon>
        <taxon>fabids</taxon>
        <taxon>Malpighiales</taxon>
        <taxon>Linaceae</taxon>
        <taxon>Linum</taxon>
    </lineage>
</organism>
<dbReference type="EMBL" id="OZ034817">
    <property type="protein sequence ID" value="CAL1381883.1"/>
    <property type="molecule type" value="Genomic_DNA"/>
</dbReference>
<evidence type="ECO:0000313" key="5">
    <source>
        <dbReference type="Proteomes" id="UP001497516"/>
    </source>
</evidence>
<dbReference type="GO" id="GO:0005886">
    <property type="term" value="C:plasma membrane"/>
    <property type="evidence" value="ECO:0007669"/>
    <property type="project" value="TreeGrafter"/>
</dbReference>
<keyword evidence="5" id="KW-1185">Reference proteome</keyword>
<dbReference type="GO" id="GO:0004630">
    <property type="term" value="F:phospholipase D activity"/>
    <property type="evidence" value="ECO:0007669"/>
    <property type="project" value="TreeGrafter"/>
</dbReference>
<dbReference type="Pfam" id="PF12357">
    <property type="entry name" value="PLD_C"/>
    <property type="match status" value="1"/>
</dbReference>
<dbReference type="PANTHER" id="PTHR18896:SF61">
    <property type="entry name" value="PHOSPHOLIPASE D"/>
    <property type="match status" value="1"/>
</dbReference>
<dbReference type="InterPro" id="IPR024632">
    <property type="entry name" value="PLipase_D_C"/>
</dbReference>
<dbReference type="PANTHER" id="PTHR18896">
    <property type="entry name" value="PHOSPHOLIPASE D"/>
    <property type="match status" value="1"/>
</dbReference>
<accession>A0AAV2E828</accession>
<dbReference type="AlphaFoldDB" id="A0AAV2E828"/>
<gene>
    <name evidence="4" type="ORF">LTRI10_LOCUS23236</name>
</gene>
<name>A0AAV2E828_9ROSI</name>
<dbReference type="Proteomes" id="UP001497516">
    <property type="component" value="Chromosome 4"/>
</dbReference>
<protein>
    <recommendedName>
        <fullName evidence="3">Phospholipase D C-terminal domain-containing protein</fullName>
    </recommendedName>
</protein>
<proteinExistence type="predicted"/>